<keyword evidence="2" id="KW-0812">Transmembrane</keyword>
<dbReference type="EMBL" id="AZIL01000110">
    <property type="protein sequence ID" value="EWM29942.1"/>
    <property type="molecule type" value="Genomic_DNA"/>
</dbReference>
<feature type="transmembrane region" description="Helical" evidence="2">
    <location>
        <begin position="234"/>
        <end position="255"/>
    </location>
</feature>
<feature type="transmembrane region" description="Helical" evidence="2">
    <location>
        <begin position="377"/>
        <end position="398"/>
    </location>
</feature>
<dbReference type="OrthoDB" id="202590at2759"/>
<evidence type="ECO:0000313" key="3">
    <source>
        <dbReference type="EMBL" id="EWM29942.1"/>
    </source>
</evidence>
<feature type="transmembrane region" description="Helical" evidence="2">
    <location>
        <begin position="129"/>
        <end position="150"/>
    </location>
</feature>
<feature type="transmembrane region" description="Helical" evidence="2">
    <location>
        <begin position="344"/>
        <end position="365"/>
    </location>
</feature>
<feature type="compositionally biased region" description="Low complexity" evidence="1">
    <location>
        <begin position="279"/>
        <end position="292"/>
    </location>
</feature>
<organism evidence="3 4">
    <name type="scientific">Nannochloropsis gaditana</name>
    <dbReference type="NCBI Taxonomy" id="72520"/>
    <lineage>
        <taxon>Eukaryota</taxon>
        <taxon>Sar</taxon>
        <taxon>Stramenopiles</taxon>
        <taxon>Ochrophyta</taxon>
        <taxon>Eustigmatophyceae</taxon>
        <taxon>Eustigmatales</taxon>
        <taxon>Monodopsidaceae</taxon>
        <taxon>Nannochloropsis</taxon>
    </lineage>
</organism>
<keyword evidence="2" id="KW-0472">Membrane</keyword>
<gene>
    <name evidence="3" type="ORF">Naga_100510g3</name>
</gene>
<feature type="transmembrane region" description="Helical" evidence="2">
    <location>
        <begin position="170"/>
        <end position="189"/>
    </location>
</feature>
<reference evidence="3 4" key="1">
    <citation type="journal article" date="2014" name="Mol. Plant">
        <title>Chromosome Scale Genome Assembly and Transcriptome Profiling of Nannochloropsis gaditana in Nitrogen Depletion.</title>
        <authorList>
            <person name="Corteggiani Carpinelli E."/>
            <person name="Telatin A."/>
            <person name="Vitulo N."/>
            <person name="Forcato C."/>
            <person name="D'Angelo M."/>
            <person name="Schiavon R."/>
            <person name="Vezzi A."/>
            <person name="Giacometti G.M."/>
            <person name="Morosinotto T."/>
            <person name="Valle G."/>
        </authorList>
    </citation>
    <scope>NUCLEOTIDE SEQUENCE [LARGE SCALE GENOMIC DNA]</scope>
    <source>
        <strain evidence="3 4">B-31</strain>
    </source>
</reference>
<feature type="region of interest" description="Disordered" evidence="1">
    <location>
        <begin position="272"/>
        <end position="293"/>
    </location>
</feature>
<dbReference type="AlphaFoldDB" id="W7TUZ9"/>
<evidence type="ECO:0000313" key="4">
    <source>
        <dbReference type="Proteomes" id="UP000019335"/>
    </source>
</evidence>
<sequence>MTRQGWFVLGVAAHFTIVLQAFHVRLVPKHALPALARRSPVSSLIFGPPSSHGLHHSRIRSSGFAMYNSPDDGTSSGQSVVVEEVEKGETDLELNDTAVLTASVGSPATETANAMFQLWKRRLWTKADYLHSHAVSGAAFMVLGALYVLFFVGDQVFGGSALAQAERGVVGWVPLAIMWTGVVNCISCLPMSKFRAGPQGGYDTKGAGFKGLGIGMTMLGIWTAYFFSGHYPSWMAPVDPLLALGFLAVIVHGIVNSEVALAKELEEKAPAMSPEGVWSSTPSSPASSPDASLTERETRTEIVLNHRVASYPNLLHLPVLYNVILGGQPWLQQVVAKFPLEPTLLFHASFGIAVANSIVFLGATLKDRKLMTLRQWLLLQVVVMTPFVTTVVDVWSLGREVSINPLEAPLFGRLLTALLWWVDIHYSKTRHSKQRISGIGRGHTRVGRAMP</sequence>
<keyword evidence="4" id="KW-1185">Reference proteome</keyword>
<evidence type="ECO:0000256" key="2">
    <source>
        <dbReference type="SAM" id="Phobius"/>
    </source>
</evidence>
<evidence type="ECO:0000256" key="1">
    <source>
        <dbReference type="SAM" id="MobiDB-lite"/>
    </source>
</evidence>
<comment type="caution">
    <text evidence="3">The sequence shown here is derived from an EMBL/GenBank/DDBJ whole genome shotgun (WGS) entry which is preliminary data.</text>
</comment>
<dbReference type="Proteomes" id="UP000019335">
    <property type="component" value="Chromosome 2"/>
</dbReference>
<feature type="transmembrane region" description="Helical" evidence="2">
    <location>
        <begin position="6"/>
        <end position="28"/>
    </location>
</feature>
<feature type="transmembrane region" description="Helical" evidence="2">
    <location>
        <begin position="314"/>
        <end position="332"/>
    </location>
</feature>
<protein>
    <submittedName>
        <fullName evidence="3">Uncharacterized protein</fullName>
    </submittedName>
</protein>
<proteinExistence type="predicted"/>
<accession>W7TUZ9</accession>
<name>W7TUZ9_9STRA</name>
<feature type="transmembrane region" description="Helical" evidence="2">
    <location>
        <begin position="209"/>
        <end position="228"/>
    </location>
</feature>
<keyword evidence="2" id="KW-1133">Transmembrane helix</keyword>